<dbReference type="Gene3D" id="3.40.50.1820">
    <property type="entry name" value="alpha/beta hydrolase"/>
    <property type="match status" value="1"/>
</dbReference>
<comment type="caution">
    <text evidence="2">The sequence shown here is derived from an EMBL/GenBank/DDBJ whole genome shotgun (WGS) entry which is preliminary data.</text>
</comment>
<protein>
    <submittedName>
        <fullName evidence="2">Esterase</fullName>
    </submittedName>
</protein>
<dbReference type="PROSITE" id="PS51257">
    <property type="entry name" value="PROKAR_LIPOPROTEIN"/>
    <property type="match status" value="1"/>
</dbReference>
<evidence type="ECO:0000256" key="1">
    <source>
        <dbReference type="SAM" id="MobiDB-lite"/>
    </source>
</evidence>
<evidence type="ECO:0000313" key="3">
    <source>
        <dbReference type="Proteomes" id="UP001521150"/>
    </source>
</evidence>
<proteinExistence type="predicted"/>
<reference evidence="2 3" key="1">
    <citation type="submission" date="2021-12" db="EMBL/GenBank/DDBJ databases">
        <title>Genome sequence of Kibdelosporangium philippinense ATCC 49844.</title>
        <authorList>
            <person name="Fedorov E.A."/>
            <person name="Omeragic M."/>
            <person name="Shalygina K.F."/>
            <person name="Maclea K.S."/>
        </authorList>
    </citation>
    <scope>NUCLEOTIDE SEQUENCE [LARGE SCALE GENOMIC DNA]</scope>
    <source>
        <strain evidence="2 3">ATCC 49844</strain>
    </source>
</reference>
<dbReference type="EMBL" id="JAJVCN010000003">
    <property type="protein sequence ID" value="MCE7007605.1"/>
    <property type="molecule type" value="Genomic_DNA"/>
</dbReference>
<dbReference type="RefSeq" id="WP_233729192.1">
    <property type="nucleotide sequence ID" value="NZ_JAJVCN010000003.1"/>
</dbReference>
<sequence>MGLTRRTMILGATGLAVGACTAENPPENTPRNTAERPPSSSSPLVAESVVTAKFASKARGREVTMITMAPDGHDPDDLPKCLALHGRGADAAWMVRLGVQRFLTEAARKAQPFAVVAVDGGDTYWVDGKPGDNPQKMLLEELGPIQAAFGISMGGFGALRFARARKDLKAVVAISPALFRDWPTAKSKRVFADQAHWEANEPLRHANDIVGMPVGIWCGASDPFITVTKALINNAKPAKSVITPGAHTEEYWAGIMPEVLTFVGERISGTV</sequence>
<gene>
    <name evidence="2" type="ORF">LWC34_32995</name>
</gene>
<organism evidence="2 3">
    <name type="scientific">Kibdelosporangium philippinense</name>
    <dbReference type="NCBI Taxonomy" id="211113"/>
    <lineage>
        <taxon>Bacteria</taxon>
        <taxon>Bacillati</taxon>
        <taxon>Actinomycetota</taxon>
        <taxon>Actinomycetes</taxon>
        <taxon>Pseudonocardiales</taxon>
        <taxon>Pseudonocardiaceae</taxon>
        <taxon>Kibdelosporangium</taxon>
    </lineage>
</organism>
<dbReference type="Proteomes" id="UP001521150">
    <property type="component" value="Unassembled WGS sequence"/>
</dbReference>
<keyword evidence="3" id="KW-1185">Reference proteome</keyword>
<name>A0ABS8ZIH4_9PSEU</name>
<evidence type="ECO:0000313" key="2">
    <source>
        <dbReference type="EMBL" id="MCE7007605.1"/>
    </source>
</evidence>
<dbReference type="InterPro" id="IPR029058">
    <property type="entry name" value="AB_hydrolase_fold"/>
</dbReference>
<accession>A0ABS8ZIH4</accession>
<dbReference type="SUPFAM" id="SSF53474">
    <property type="entry name" value="alpha/beta-Hydrolases"/>
    <property type="match status" value="1"/>
</dbReference>
<feature type="region of interest" description="Disordered" evidence="1">
    <location>
        <begin position="20"/>
        <end position="45"/>
    </location>
</feature>